<feature type="compositionally biased region" description="Low complexity" evidence="1">
    <location>
        <begin position="1"/>
        <end position="19"/>
    </location>
</feature>
<feature type="region of interest" description="Disordered" evidence="1">
    <location>
        <begin position="96"/>
        <end position="153"/>
    </location>
</feature>
<keyword evidence="3" id="KW-1185">Reference proteome</keyword>
<accession>A0A9W8MM57</accession>
<feature type="compositionally biased region" description="Low complexity" evidence="1">
    <location>
        <begin position="106"/>
        <end position="132"/>
    </location>
</feature>
<dbReference type="EMBL" id="JANKHO010004383">
    <property type="protein sequence ID" value="KAJ3477116.1"/>
    <property type="molecule type" value="Genomic_DNA"/>
</dbReference>
<evidence type="ECO:0000313" key="2">
    <source>
        <dbReference type="EMBL" id="KAJ3477116.1"/>
    </source>
</evidence>
<gene>
    <name evidence="2" type="ORF">NLJ89_g12434</name>
</gene>
<dbReference type="AlphaFoldDB" id="A0A9W8MM57"/>
<proteinExistence type="predicted"/>
<evidence type="ECO:0000256" key="1">
    <source>
        <dbReference type="SAM" id="MobiDB-lite"/>
    </source>
</evidence>
<feature type="region of interest" description="Disordered" evidence="1">
    <location>
        <begin position="1"/>
        <end position="35"/>
    </location>
</feature>
<evidence type="ECO:0000313" key="3">
    <source>
        <dbReference type="Proteomes" id="UP001148786"/>
    </source>
</evidence>
<reference evidence="2" key="1">
    <citation type="submission" date="2022-07" db="EMBL/GenBank/DDBJ databases">
        <title>Genome Sequence of Agrocybe chaxingu.</title>
        <authorList>
            <person name="Buettner E."/>
        </authorList>
    </citation>
    <scope>NUCLEOTIDE SEQUENCE</scope>
    <source>
        <strain evidence="2">MP-N11</strain>
    </source>
</reference>
<name>A0A9W8MM57_9AGAR</name>
<protein>
    <submittedName>
        <fullName evidence="2">Uncharacterized protein</fullName>
    </submittedName>
</protein>
<dbReference type="Proteomes" id="UP001148786">
    <property type="component" value="Unassembled WGS sequence"/>
</dbReference>
<organism evidence="2 3">
    <name type="scientific">Agrocybe chaxingu</name>
    <dbReference type="NCBI Taxonomy" id="84603"/>
    <lineage>
        <taxon>Eukaryota</taxon>
        <taxon>Fungi</taxon>
        <taxon>Dikarya</taxon>
        <taxon>Basidiomycota</taxon>
        <taxon>Agaricomycotina</taxon>
        <taxon>Agaricomycetes</taxon>
        <taxon>Agaricomycetidae</taxon>
        <taxon>Agaricales</taxon>
        <taxon>Agaricineae</taxon>
        <taxon>Strophariaceae</taxon>
        <taxon>Agrocybe</taxon>
    </lineage>
</organism>
<sequence length="189" mass="19528">MDASFSSTTSTCSSTSNSTIMGPPTVVPSLQDEEEYPVAMTLHDQAQSPAEAQDAGESAELRYMRMAEEELNRIRTIPTPSNSPVLEMRMVAAVFGSENGNGGSGNSTSTSNSANTSTGTTTPTGSTATGTTSPPPSEMSGVKGGGSVAANPWDPRLAAEPHIFDLVLRIPAHLVASTSTRAANPQPSR</sequence>
<comment type="caution">
    <text evidence="2">The sequence shown here is derived from an EMBL/GenBank/DDBJ whole genome shotgun (WGS) entry which is preliminary data.</text>
</comment>